<dbReference type="Proteomes" id="UP000245609">
    <property type="component" value="Unassembled WGS sequence"/>
</dbReference>
<evidence type="ECO:0000313" key="4">
    <source>
        <dbReference type="Proteomes" id="UP000245609"/>
    </source>
</evidence>
<protein>
    <recommendedName>
        <fullName evidence="1">Dienelactone hydrolase domain-containing protein</fullName>
    </recommendedName>
</protein>
<dbReference type="InterPro" id="IPR029058">
    <property type="entry name" value="AB_hydrolase_fold"/>
</dbReference>
<evidence type="ECO:0000313" key="2">
    <source>
        <dbReference type="EMBL" id="PVV04640.1"/>
    </source>
</evidence>
<accession>A0A2T9ZJ83</accession>
<dbReference type="PANTHER" id="PTHR47668">
    <property type="entry name" value="DIENELACTONE HYDROLASE FAMILY PROTEIN (AFU_ORTHOLOGUE AFUA_6G01940)"/>
    <property type="match status" value="1"/>
</dbReference>
<dbReference type="STRING" id="133381.A0A2T9ZJ83"/>
<dbReference type="GO" id="GO:0016787">
    <property type="term" value="F:hydrolase activity"/>
    <property type="evidence" value="ECO:0007669"/>
    <property type="project" value="InterPro"/>
</dbReference>
<dbReference type="OrthoDB" id="2147163at2759"/>
<dbReference type="SUPFAM" id="SSF53474">
    <property type="entry name" value="alpha/beta-Hydrolases"/>
    <property type="match status" value="1"/>
</dbReference>
<reference evidence="3 4" key="1">
    <citation type="journal article" date="2018" name="MBio">
        <title>Comparative Genomics Reveals the Core Gene Toolbox for the Fungus-Insect Symbiosis.</title>
        <authorList>
            <person name="Wang Y."/>
            <person name="Stata M."/>
            <person name="Wang W."/>
            <person name="Stajich J.E."/>
            <person name="White M.M."/>
            <person name="Moncalvo J.M."/>
        </authorList>
    </citation>
    <scope>NUCLEOTIDE SEQUENCE [LARGE SCALE GENOMIC DNA]</scope>
    <source>
        <strain evidence="3 4">SC-DP-2</strain>
    </source>
</reference>
<dbReference type="PANTHER" id="PTHR47668:SF1">
    <property type="entry name" value="DIENELACTONE HYDROLASE DOMAIN-CONTAINING PROTEIN-RELATED"/>
    <property type="match status" value="1"/>
</dbReference>
<keyword evidence="4" id="KW-1185">Reference proteome</keyword>
<gene>
    <name evidence="3" type="ORF">BB560_000852</name>
    <name evidence="2" type="ORF">BB560_000854</name>
</gene>
<dbReference type="EMBL" id="MBFS01000098">
    <property type="protein sequence ID" value="PVV04644.1"/>
    <property type="molecule type" value="Genomic_DNA"/>
</dbReference>
<proteinExistence type="predicted"/>
<dbReference type="Gene3D" id="3.40.50.1820">
    <property type="entry name" value="alpha/beta hydrolase"/>
    <property type="match status" value="1"/>
</dbReference>
<dbReference type="InterPro" id="IPR002925">
    <property type="entry name" value="Dienelactn_hydro"/>
</dbReference>
<comment type="caution">
    <text evidence="3">The sequence shown here is derived from an EMBL/GenBank/DDBJ whole genome shotgun (WGS) entry which is preliminary data.</text>
</comment>
<feature type="domain" description="Dienelactone hydrolase" evidence="1">
    <location>
        <begin position="38"/>
        <end position="243"/>
    </location>
</feature>
<evidence type="ECO:0000313" key="3">
    <source>
        <dbReference type="EMBL" id="PVV04644.1"/>
    </source>
</evidence>
<dbReference type="EMBL" id="MBFS01000098">
    <property type="protein sequence ID" value="PVV04640.1"/>
    <property type="molecule type" value="Genomic_DNA"/>
</dbReference>
<sequence>MENNTENKLFVKSCCTTQPVQSDYTPIGENITLSDSLECYVVGDKNAKASIIYVYDIFAKHPQAYQGCDILANSGFRVIMPDFFRGEAATEEMLKDMSSLISWVLKVGSYSMLEKDFNTAKDYLTKEGFNTIFAVGFCYGGKLVMNLAGQNPFIKAGAIIHPSVVEPSELDNCKVPIIMLPAHDDPDMLPVYEALKKKPFGDQCYHQRFDDMKHGWCSSRGDWANPTVAARANEAFTIVVNRFRDMV</sequence>
<dbReference type="AlphaFoldDB" id="A0A2T9ZJ83"/>
<organism evidence="3 4">
    <name type="scientific">Smittium megazygosporum</name>
    <dbReference type="NCBI Taxonomy" id="133381"/>
    <lineage>
        <taxon>Eukaryota</taxon>
        <taxon>Fungi</taxon>
        <taxon>Fungi incertae sedis</taxon>
        <taxon>Zoopagomycota</taxon>
        <taxon>Kickxellomycotina</taxon>
        <taxon>Harpellomycetes</taxon>
        <taxon>Harpellales</taxon>
        <taxon>Legeriomycetaceae</taxon>
        <taxon>Smittium</taxon>
    </lineage>
</organism>
<name>A0A2T9ZJ83_9FUNG</name>
<dbReference type="Pfam" id="PF01738">
    <property type="entry name" value="DLH"/>
    <property type="match status" value="1"/>
</dbReference>
<evidence type="ECO:0000259" key="1">
    <source>
        <dbReference type="Pfam" id="PF01738"/>
    </source>
</evidence>